<comment type="caution">
    <text evidence="1">The sequence shown here is derived from an EMBL/GenBank/DDBJ whole genome shotgun (WGS) entry which is preliminary data.</text>
</comment>
<evidence type="ECO:0000313" key="1">
    <source>
        <dbReference type="EMBL" id="KAJ1187540.1"/>
    </source>
</evidence>
<protein>
    <submittedName>
        <fullName evidence="1">Uncharacterized protein</fullName>
    </submittedName>
</protein>
<organism evidence="1 2">
    <name type="scientific">Pleurodeles waltl</name>
    <name type="common">Iberian ribbed newt</name>
    <dbReference type="NCBI Taxonomy" id="8319"/>
    <lineage>
        <taxon>Eukaryota</taxon>
        <taxon>Metazoa</taxon>
        <taxon>Chordata</taxon>
        <taxon>Craniata</taxon>
        <taxon>Vertebrata</taxon>
        <taxon>Euteleostomi</taxon>
        <taxon>Amphibia</taxon>
        <taxon>Batrachia</taxon>
        <taxon>Caudata</taxon>
        <taxon>Salamandroidea</taxon>
        <taxon>Salamandridae</taxon>
        <taxon>Pleurodelinae</taxon>
        <taxon>Pleurodeles</taxon>
    </lineage>
</organism>
<accession>A0AAV7UEZ3</accession>
<evidence type="ECO:0000313" key="2">
    <source>
        <dbReference type="Proteomes" id="UP001066276"/>
    </source>
</evidence>
<proteinExistence type="predicted"/>
<gene>
    <name evidence="1" type="ORF">NDU88_004315</name>
</gene>
<reference evidence="1" key="1">
    <citation type="journal article" date="2022" name="bioRxiv">
        <title>Sequencing and chromosome-scale assembly of the giantPleurodeles waltlgenome.</title>
        <authorList>
            <person name="Brown T."/>
            <person name="Elewa A."/>
            <person name="Iarovenko S."/>
            <person name="Subramanian E."/>
            <person name="Araus A.J."/>
            <person name="Petzold A."/>
            <person name="Susuki M."/>
            <person name="Suzuki K.-i.T."/>
            <person name="Hayashi T."/>
            <person name="Toyoda A."/>
            <person name="Oliveira C."/>
            <person name="Osipova E."/>
            <person name="Leigh N.D."/>
            <person name="Simon A."/>
            <person name="Yun M.H."/>
        </authorList>
    </citation>
    <scope>NUCLEOTIDE SEQUENCE</scope>
    <source>
        <strain evidence="1">20211129_DDA</strain>
        <tissue evidence="1">Liver</tissue>
    </source>
</reference>
<keyword evidence="2" id="KW-1185">Reference proteome</keyword>
<dbReference type="EMBL" id="JANPWB010000005">
    <property type="protein sequence ID" value="KAJ1187540.1"/>
    <property type="molecule type" value="Genomic_DNA"/>
</dbReference>
<dbReference type="AlphaFoldDB" id="A0AAV7UEZ3"/>
<name>A0AAV7UEZ3_PLEWA</name>
<dbReference type="Proteomes" id="UP001066276">
    <property type="component" value="Chromosome 3_1"/>
</dbReference>
<sequence>MPEIPHEPKVGELRSDVCGWIIGVQPLLCTSLSREWASAWARPRLLDASAGPVQHWGQASGGTVQLRLRCLELGVSVELCPFGPVRRLYRAVVPSAAGARGLPCLGLPDCLGRGCWTLCWLERLLERRGRRGCLRRERSRPDHLVVCRSGILQCSRKKR</sequence>